<dbReference type="InterPro" id="IPR050823">
    <property type="entry name" value="Plant_Ser_Thr_Prot_Kinase"/>
</dbReference>
<keyword evidence="3 9" id="KW-0418">Kinase</keyword>
<dbReference type="OMA" id="SYALPWK"/>
<dbReference type="InterPro" id="IPR008271">
    <property type="entry name" value="Ser/Thr_kinase_AS"/>
</dbReference>
<sequence>MKCFFFKQKSKSDPDLNRKKKKNHAKKSISAHSSPRSIKELYKEKEHNFRVFTLQELVDATNGFNKVLKIGEGGFGKVYRGTITPENGIGNPIVVAIKKLNTRGFQGHKEWLAEVQFLGIVNHPNLVKLLGYCSVDGESIQRLLVYEFMPNRSLEDHLFSRSLPTLPWKIRLQIMLGAAQGLQYLHEGLEIQVIYRDFKSSNVLLDKKFHPKLSDFGLAREGPTGDQTHVSTAVVGTRGYAAPEYIETGHLKSKSDIWSFGVVLYEILTGRRTIERTLPKVEQKLIEWVKNYPADSSRFSLIIDPRLRKQYSLDAARKIAKLADSCLKKNAEDRPSMSQIVESLKQALQCS</sequence>
<feature type="domain" description="Protein kinase" evidence="8">
    <location>
        <begin position="64"/>
        <end position="348"/>
    </location>
</feature>
<feature type="binding site" evidence="5">
    <location>
        <position position="99"/>
    </location>
    <ligand>
        <name>ATP</name>
        <dbReference type="ChEBI" id="CHEBI:30616"/>
    </ligand>
</feature>
<dbReference type="Proteomes" id="UP000265566">
    <property type="component" value="Chromosome 5"/>
</dbReference>
<evidence type="ECO:0000256" key="1">
    <source>
        <dbReference type="ARBA" id="ARBA00022679"/>
    </source>
</evidence>
<dbReference type="Gene3D" id="3.30.200.20">
    <property type="entry name" value="Phosphorylase Kinase, domain 1"/>
    <property type="match status" value="1"/>
</dbReference>
<evidence type="ECO:0000256" key="6">
    <source>
        <dbReference type="RuleBase" id="RU000304"/>
    </source>
</evidence>
<dbReference type="InterPro" id="IPR000719">
    <property type="entry name" value="Prot_kinase_dom"/>
</dbReference>
<reference evidence="10" key="4">
    <citation type="journal article" date="2018" name="Nat. Plants">
        <title>Whole-genome landscape of Medicago truncatula symbiotic genes.</title>
        <authorList>
            <person name="Pecrix Y."/>
            <person name="Gamas P."/>
            <person name="Carrere S."/>
        </authorList>
    </citation>
    <scope>NUCLEOTIDE SEQUENCE</scope>
    <source>
        <tissue evidence="10">Leaves</tissue>
    </source>
</reference>
<dbReference type="GO" id="GO:0004674">
    <property type="term" value="F:protein serine/threonine kinase activity"/>
    <property type="evidence" value="ECO:0007669"/>
    <property type="project" value="UniProtKB-KW"/>
</dbReference>
<dbReference type="Proteomes" id="UP000002051">
    <property type="component" value="Chromosome 5"/>
</dbReference>
<dbReference type="PaxDb" id="3880-AES94364"/>
<dbReference type="Gene3D" id="1.10.510.10">
    <property type="entry name" value="Transferase(Phosphotransferase) domain 1"/>
    <property type="match status" value="1"/>
</dbReference>
<keyword evidence="12" id="KW-1185">Reference proteome</keyword>
<evidence type="ECO:0000256" key="3">
    <source>
        <dbReference type="ARBA" id="ARBA00022777"/>
    </source>
</evidence>
<proteinExistence type="inferred from homology"/>
<evidence type="ECO:0000313" key="10">
    <source>
        <dbReference type="EMBL" id="RHN53818.1"/>
    </source>
</evidence>
<gene>
    <name evidence="11" type="primary">11430162</name>
    <name evidence="9" type="ordered locus">MTR_5g013610</name>
    <name evidence="10" type="ORF">MtrunA17_Chr5g0399981</name>
</gene>
<dbReference type="Pfam" id="PF00069">
    <property type="entry name" value="Pkinase"/>
    <property type="match status" value="1"/>
</dbReference>
<dbReference type="STRING" id="3880.G7JYN0"/>
<dbReference type="PROSITE" id="PS00108">
    <property type="entry name" value="PROTEIN_KINASE_ST"/>
    <property type="match status" value="1"/>
</dbReference>
<evidence type="ECO:0000313" key="11">
    <source>
        <dbReference type="EnsemblPlants" id="AES94364"/>
    </source>
</evidence>
<evidence type="ECO:0000256" key="5">
    <source>
        <dbReference type="PROSITE-ProRule" id="PRU10141"/>
    </source>
</evidence>
<dbReference type="EMBL" id="CM001221">
    <property type="protein sequence ID" value="AES94364.1"/>
    <property type="molecule type" value="Genomic_DNA"/>
</dbReference>
<accession>G7JYN0</accession>
<dbReference type="HOGENOM" id="CLU_000288_21_13_1"/>
<dbReference type="InterPro" id="IPR011009">
    <property type="entry name" value="Kinase-like_dom_sf"/>
</dbReference>
<reference evidence="9 12" key="1">
    <citation type="journal article" date="2011" name="Nature">
        <title>The Medicago genome provides insight into the evolution of rhizobial symbioses.</title>
        <authorList>
            <person name="Young N.D."/>
            <person name="Debelle F."/>
            <person name="Oldroyd G.E."/>
            <person name="Geurts R."/>
            <person name="Cannon S.B."/>
            <person name="Udvardi M.K."/>
            <person name="Benedito V.A."/>
            <person name="Mayer K.F."/>
            <person name="Gouzy J."/>
            <person name="Schoof H."/>
            <person name="Van de Peer Y."/>
            <person name="Proost S."/>
            <person name="Cook D.R."/>
            <person name="Meyers B.C."/>
            <person name="Spannagl M."/>
            <person name="Cheung F."/>
            <person name="De Mita S."/>
            <person name="Krishnakumar V."/>
            <person name="Gundlach H."/>
            <person name="Zhou S."/>
            <person name="Mudge J."/>
            <person name="Bharti A.K."/>
            <person name="Murray J.D."/>
            <person name="Naoumkina M.A."/>
            <person name="Rosen B."/>
            <person name="Silverstein K.A."/>
            <person name="Tang H."/>
            <person name="Rombauts S."/>
            <person name="Zhao P.X."/>
            <person name="Zhou P."/>
            <person name="Barbe V."/>
            <person name="Bardou P."/>
            <person name="Bechner M."/>
            <person name="Bellec A."/>
            <person name="Berger A."/>
            <person name="Berges H."/>
            <person name="Bidwell S."/>
            <person name="Bisseling T."/>
            <person name="Choisne N."/>
            <person name="Couloux A."/>
            <person name="Denny R."/>
            <person name="Deshpande S."/>
            <person name="Dai X."/>
            <person name="Doyle J.J."/>
            <person name="Dudez A.M."/>
            <person name="Farmer A.D."/>
            <person name="Fouteau S."/>
            <person name="Franken C."/>
            <person name="Gibelin C."/>
            <person name="Gish J."/>
            <person name="Goldstein S."/>
            <person name="Gonzalez A.J."/>
            <person name="Green P.J."/>
            <person name="Hallab A."/>
            <person name="Hartog M."/>
            <person name="Hua A."/>
            <person name="Humphray S.J."/>
            <person name="Jeong D.H."/>
            <person name="Jing Y."/>
            <person name="Jocker A."/>
            <person name="Kenton S.M."/>
            <person name="Kim D.J."/>
            <person name="Klee K."/>
            <person name="Lai H."/>
            <person name="Lang C."/>
            <person name="Lin S."/>
            <person name="Macmil S.L."/>
            <person name="Magdelenat G."/>
            <person name="Matthews L."/>
            <person name="McCorrison J."/>
            <person name="Monaghan E.L."/>
            <person name="Mun J.H."/>
            <person name="Najar F.Z."/>
            <person name="Nicholson C."/>
            <person name="Noirot C."/>
            <person name="O'Bleness M."/>
            <person name="Paule C.R."/>
            <person name="Poulain J."/>
            <person name="Prion F."/>
            <person name="Qin B."/>
            <person name="Qu C."/>
            <person name="Retzel E.F."/>
            <person name="Riddle C."/>
            <person name="Sallet E."/>
            <person name="Samain S."/>
            <person name="Samson N."/>
            <person name="Sanders I."/>
            <person name="Saurat O."/>
            <person name="Scarpelli C."/>
            <person name="Schiex T."/>
            <person name="Segurens B."/>
            <person name="Severin A.J."/>
            <person name="Sherrier D.J."/>
            <person name="Shi R."/>
            <person name="Sims S."/>
            <person name="Singer S.R."/>
            <person name="Sinharoy S."/>
            <person name="Sterck L."/>
            <person name="Viollet A."/>
            <person name="Wang B.B."/>
            <person name="Wang K."/>
            <person name="Wang M."/>
            <person name="Wang X."/>
            <person name="Warfsmann J."/>
            <person name="Weissenbach J."/>
            <person name="White D.D."/>
            <person name="White J.D."/>
            <person name="Wiley G.B."/>
            <person name="Wincker P."/>
            <person name="Xing Y."/>
            <person name="Yang L."/>
            <person name="Yao Z."/>
            <person name="Ying F."/>
            <person name="Zhai J."/>
            <person name="Zhou L."/>
            <person name="Zuber A."/>
            <person name="Denarie J."/>
            <person name="Dixon R.A."/>
            <person name="May G.D."/>
            <person name="Schwartz D.C."/>
            <person name="Rogers J."/>
            <person name="Quetier F."/>
            <person name="Town C.D."/>
            <person name="Roe B.A."/>
        </authorList>
    </citation>
    <scope>NUCLEOTIDE SEQUENCE [LARGE SCALE GENOMIC DNA]</scope>
    <source>
        <strain evidence="9">A17</strain>
        <strain evidence="11 12">cv. Jemalong A17</strain>
    </source>
</reference>
<evidence type="ECO:0000313" key="12">
    <source>
        <dbReference type="Proteomes" id="UP000002051"/>
    </source>
</evidence>
<keyword evidence="4 5" id="KW-0067">ATP-binding</keyword>
<organism evidence="9 12">
    <name type="scientific">Medicago truncatula</name>
    <name type="common">Barrel medic</name>
    <name type="synonym">Medicago tribuloides</name>
    <dbReference type="NCBI Taxonomy" id="3880"/>
    <lineage>
        <taxon>Eukaryota</taxon>
        <taxon>Viridiplantae</taxon>
        <taxon>Streptophyta</taxon>
        <taxon>Embryophyta</taxon>
        <taxon>Tracheophyta</taxon>
        <taxon>Spermatophyta</taxon>
        <taxon>Magnoliopsida</taxon>
        <taxon>eudicotyledons</taxon>
        <taxon>Gunneridae</taxon>
        <taxon>Pentapetalae</taxon>
        <taxon>rosids</taxon>
        <taxon>fabids</taxon>
        <taxon>Fabales</taxon>
        <taxon>Fabaceae</taxon>
        <taxon>Papilionoideae</taxon>
        <taxon>50 kb inversion clade</taxon>
        <taxon>NPAAA clade</taxon>
        <taxon>Hologalegina</taxon>
        <taxon>IRL clade</taxon>
        <taxon>Trifolieae</taxon>
        <taxon>Medicago</taxon>
    </lineage>
</organism>
<protein>
    <submittedName>
        <fullName evidence="9">Receptor-like kinase plant</fullName>
    </submittedName>
</protein>
<reference evidence="9 12" key="2">
    <citation type="journal article" date="2014" name="BMC Genomics">
        <title>An improved genome release (version Mt4.0) for the model legume Medicago truncatula.</title>
        <authorList>
            <person name="Tang H."/>
            <person name="Krishnakumar V."/>
            <person name="Bidwell S."/>
            <person name="Rosen B."/>
            <person name="Chan A."/>
            <person name="Zhou S."/>
            <person name="Gentzbittel L."/>
            <person name="Childs K.L."/>
            <person name="Yandell M."/>
            <person name="Gundlach H."/>
            <person name="Mayer K.F."/>
            <person name="Schwartz D.C."/>
            <person name="Town C.D."/>
        </authorList>
    </citation>
    <scope>GENOME REANNOTATION</scope>
    <source>
        <strain evidence="11 12">cv. Jemalong A17</strain>
    </source>
</reference>
<evidence type="ECO:0000256" key="2">
    <source>
        <dbReference type="ARBA" id="ARBA00022741"/>
    </source>
</evidence>
<comment type="similarity">
    <text evidence="6">Belongs to the protein kinase superfamily.</text>
</comment>
<name>G7JYN0_MEDTR</name>
<keyword evidence="1 10" id="KW-0808">Transferase</keyword>
<keyword evidence="6" id="KW-0723">Serine/threonine-protein kinase</keyword>
<dbReference type="AlphaFoldDB" id="G7JYN0"/>
<keyword evidence="9" id="KW-0675">Receptor</keyword>
<dbReference type="EMBL" id="PSQE01000005">
    <property type="protein sequence ID" value="RHN53818.1"/>
    <property type="molecule type" value="Genomic_DNA"/>
</dbReference>
<dbReference type="GO" id="GO:0005524">
    <property type="term" value="F:ATP binding"/>
    <property type="evidence" value="ECO:0007669"/>
    <property type="project" value="UniProtKB-UniRule"/>
</dbReference>
<dbReference type="FunFam" id="1.10.510.10:FF:000095">
    <property type="entry name" value="protein STRUBBELIG-RECEPTOR FAMILY 8"/>
    <property type="match status" value="1"/>
</dbReference>
<dbReference type="PROSITE" id="PS00107">
    <property type="entry name" value="PROTEIN_KINASE_ATP"/>
    <property type="match status" value="1"/>
</dbReference>
<feature type="region of interest" description="Disordered" evidence="7">
    <location>
        <begin position="8"/>
        <end position="37"/>
    </location>
</feature>
<dbReference type="InterPro" id="IPR017441">
    <property type="entry name" value="Protein_kinase_ATP_BS"/>
</dbReference>
<keyword evidence="2 5" id="KW-0547">Nucleotide-binding</keyword>
<evidence type="ECO:0000259" key="8">
    <source>
        <dbReference type="PROSITE" id="PS50011"/>
    </source>
</evidence>
<dbReference type="EnsemblPlants" id="AES94364">
    <property type="protein sequence ID" value="AES94364"/>
    <property type="gene ID" value="MTR_5g013610"/>
</dbReference>
<evidence type="ECO:0000256" key="7">
    <source>
        <dbReference type="SAM" id="MobiDB-lite"/>
    </source>
</evidence>
<dbReference type="Gramene" id="rna28768">
    <property type="protein sequence ID" value="RHN53818.1"/>
    <property type="gene ID" value="gene28768"/>
</dbReference>
<dbReference type="eggNOG" id="KOG1187">
    <property type="taxonomic scope" value="Eukaryota"/>
</dbReference>
<feature type="compositionally biased region" description="Basic residues" evidence="7">
    <location>
        <begin position="18"/>
        <end position="29"/>
    </location>
</feature>
<dbReference type="OrthoDB" id="4062651at2759"/>
<evidence type="ECO:0000313" key="9">
    <source>
        <dbReference type="EMBL" id="AES94364.1"/>
    </source>
</evidence>
<dbReference type="CDD" id="cd14066">
    <property type="entry name" value="STKc_IRAK"/>
    <property type="match status" value="1"/>
</dbReference>
<dbReference type="PANTHER" id="PTHR45621">
    <property type="entry name" value="OS01G0588500 PROTEIN-RELATED"/>
    <property type="match status" value="1"/>
</dbReference>
<dbReference type="SUPFAM" id="SSF56112">
    <property type="entry name" value="Protein kinase-like (PK-like)"/>
    <property type="match status" value="1"/>
</dbReference>
<reference evidence="11" key="3">
    <citation type="submission" date="2015-04" db="UniProtKB">
        <authorList>
            <consortium name="EnsemblPlants"/>
        </authorList>
    </citation>
    <scope>IDENTIFICATION</scope>
    <source>
        <strain evidence="11">cv. Jemalong A17</strain>
    </source>
</reference>
<evidence type="ECO:0000256" key="4">
    <source>
        <dbReference type="ARBA" id="ARBA00022840"/>
    </source>
</evidence>
<dbReference type="KEGG" id="mtr:11430162"/>
<dbReference type="PIRSF" id="PIRSF000654">
    <property type="entry name" value="Integrin-linked_kinase"/>
    <property type="match status" value="1"/>
</dbReference>
<dbReference type="PROSITE" id="PS50011">
    <property type="entry name" value="PROTEIN_KINASE_DOM"/>
    <property type="match status" value="1"/>
</dbReference>